<dbReference type="AlphaFoldDB" id="A0AAF3ER85"/>
<feature type="compositionally biased region" description="Basic and acidic residues" evidence="1">
    <location>
        <begin position="79"/>
        <end position="100"/>
    </location>
</feature>
<evidence type="ECO:0000313" key="3">
    <source>
        <dbReference type="WBParaSite" id="MBELARI_LOCUS16617"/>
    </source>
</evidence>
<protein>
    <submittedName>
        <fullName evidence="3">Uncharacterized protein</fullName>
    </submittedName>
</protein>
<feature type="compositionally biased region" description="Basic and acidic residues" evidence="1">
    <location>
        <begin position="137"/>
        <end position="162"/>
    </location>
</feature>
<proteinExistence type="predicted"/>
<reference evidence="3" key="1">
    <citation type="submission" date="2024-02" db="UniProtKB">
        <authorList>
            <consortium name="WormBaseParasite"/>
        </authorList>
    </citation>
    <scope>IDENTIFICATION</scope>
</reference>
<name>A0AAF3ER85_9BILA</name>
<accession>A0AAF3ER85</accession>
<evidence type="ECO:0000313" key="2">
    <source>
        <dbReference type="Proteomes" id="UP000887575"/>
    </source>
</evidence>
<feature type="compositionally biased region" description="Basic residues" evidence="1">
    <location>
        <begin position="178"/>
        <end position="192"/>
    </location>
</feature>
<keyword evidence="2" id="KW-1185">Reference proteome</keyword>
<feature type="compositionally biased region" description="Basic and acidic residues" evidence="1">
    <location>
        <begin position="117"/>
        <end position="130"/>
    </location>
</feature>
<evidence type="ECO:0000256" key="1">
    <source>
        <dbReference type="SAM" id="MobiDB-lite"/>
    </source>
</evidence>
<feature type="compositionally biased region" description="Basic and acidic residues" evidence="1">
    <location>
        <begin position="209"/>
        <end position="218"/>
    </location>
</feature>
<sequence>MKKWWSNDEKSWSLLDSSMRDIHAEDILPVQLRNLVRPVNSALVSVNHVGQLELLDRRPIKVSLQSIFEPPTSSHKKSVTREKTDEKKGNRREERAERERVPRRRKGRARKARVHERKREGRRRVSESPSRKRGRDHSRETTRRVGPLRERPHQRESREVHTESAPQASVAVPTRGSGQRRKRERGRKRREWRARQLIPFVHSPFVKSSSERGSQRDRREHHKPPYNKQPETAQFKMSSTIRSRYTRAINKFKELNAAITGEDENTKKLLESYLSTHVKQGVEFLQEKVSEIESYLRKFNECEDRWFALMATLNAEEKAAEDDVMKKYMETEDGPEYARDHAHMLIT</sequence>
<dbReference type="WBParaSite" id="MBELARI_LOCUS16617">
    <property type="protein sequence ID" value="MBELARI_LOCUS16617"/>
    <property type="gene ID" value="MBELARI_LOCUS16617"/>
</dbReference>
<dbReference type="Proteomes" id="UP000887575">
    <property type="component" value="Unassembled WGS sequence"/>
</dbReference>
<feature type="compositionally biased region" description="Basic residues" evidence="1">
    <location>
        <begin position="101"/>
        <end position="116"/>
    </location>
</feature>
<organism evidence="2 3">
    <name type="scientific">Mesorhabditis belari</name>
    <dbReference type="NCBI Taxonomy" id="2138241"/>
    <lineage>
        <taxon>Eukaryota</taxon>
        <taxon>Metazoa</taxon>
        <taxon>Ecdysozoa</taxon>
        <taxon>Nematoda</taxon>
        <taxon>Chromadorea</taxon>
        <taxon>Rhabditida</taxon>
        <taxon>Rhabditina</taxon>
        <taxon>Rhabditomorpha</taxon>
        <taxon>Rhabditoidea</taxon>
        <taxon>Rhabditidae</taxon>
        <taxon>Mesorhabditinae</taxon>
        <taxon>Mesorhabditis</taxon>
    </lineage>
</organism>
<feature type="region of interest" description="Disordered" evidence="1">
    <location>
        <begin position="66"/>
        <end position="235"/>
    </location>
</feature>